<gene>
    <name evidence="3" type="ORF">C1645_809175</name>
</gene>
<evidence type="ECO:0000313" key="4">
    <source>
        <dbReference type="Proteomes" id="UP000265703"/>
    </source>
</evidence>
<dbReference type="OrthoDB" id="2388642at2759"/>
<dbReference type="GO" id="GO:0005789">
    <property type="term" value="C:endoplasmic reticulum membrane"/>
    <property type="evidence" value="ECO:0007669"/>
    <property type="project" value="TreeGrafter"/>
</dbReference>
<evidence type="ECO:0000259" key="2">
    <source>
        <dbReference type="Pfam" id="PF07714"/>
    </source>
</evidence>
<protein>
    <recommendedName>
        <fullName evidence="2">Serine-threonine/tyrosine-protein kinase catalytic domain-containing protein</fullName>
    </recommendedName>
</protein>
<dbReference type="SUPFAM" id="SSF56112">
    <property type="entry name" value="Protein kinase-like (PK-like)"/>
    <property type="match status" value="1"/>
</dbReference>
<name>A0A397SL13_9GLOM</name>
<dbReference type="InterPro" id="IPR001245">
    <property type="entry name" value="Ser-Thr/Tyr_kinase_cat_dom"/>
</dbReference>
<accession>A0A397SL13</accession>
<dbReference type="InterPro" id="IPR011990">
    <property type="entry name" value="TPR-like_helical_dom_sf"/>
</dbReference>
<dbReference type="Pfam" id="PF07714">
    <property type="entry name" value="PK_Tyr_Ser-Thr"/>
    <property type="match status" value="1"/>
</dbReference>
<dbReference type="Proteomes" id="UP000265703">
    <property type="component" value="Unassembled WGS sequence"/>
</dbReference>
<dbReference type="Gene3D" id="1.10.510.10">
    <property type="entry name" value="Transferase(Phosphotransferase) domain 1"/>
    <property type="match status" value="1"/>
</dbReference>
<dbReference type="Pfam" id="PF08238">
    <property type="entry name" value="Sel1"/>
    <property type="match status" value="3"/>
</dbReference>
<dbReference type="GO" id="GO:0036503">
    <property type="term" value="P:ERAD pathway"/>
    <property type="evidence" value="ECO:0007669"/>
    <property type="project" value="TreeGrafter"/>
</dbReference>
<evidence type="ECO:0000256" key="1">
    <source>
        <dbReference type="ARBA" id="ARBA00038101"/>
    </source>
</evidence>
<dbReference type="SMART" id="SM00671">
    <property type="entry name" value="SEL1"/>
    <property type="match status" value="3"/>
</dbReference>
<comment type="caution">
    <text evidence="3">The sequence shown here is derived from an EMBL/GenBank/DDBJ whole genome shotgun (WGS) entry which is preliminary data.</text>
</comment>
<dbReference type="GO" id="GO:0004672">
    <property type="term" value="F:protein kinase activity"/>
    <property type="evidence" value="ECO:0007669"/>
    <property type="project" value="InterPro"/>
</dbReference>
<dbReference type="InterPro" id="IPR006597">
    <property type="entry name" value="Sel1-like"/>
</dbReference>
<keyword evidence="4" id="KW-1185">Reference proteome</keyword>
<dbReference type="PANTHER" id="PTHR11102">
    <property type="entry name" value="SEL-1-LIKE PROTEIN"/>
    <property type="match status" value="1"/>
</dbReference>
<dbReference type="Gene3D" id="1.25.40.10">
    <property type="entry name" value="Tetratricopeptide repeat domain"/>
    <property type="match status" value="1"/>
</dbReference>
<dbReference type="EMBL" id="QKYT01000566">
    <property type="protein sequence ID" value="RIA83501.1"/>
    <property type="molecule type" value="Genomic_DNA"/>
</dbReference>
<dbReference type="PANTHER" id="PTHR11102:SF147">
    <property type="entry name" value="SEL1L ADAPTOR SUBUNIT OF ERAD E3 UBIQUITIN LIGASE"/>
    <property type="match status" value="1"/>
</dbReference>
<dbReference type="AlphaFoldDB" id="A0A397SL13"/>
<comment type="similarity">
    <text evidence="1">Belongs to the sel-1 family.</text>
</comment>
<reference evidence="3 4" key="1">
    <citation type="submission" date="2018-06" db="EMBL/GenBank/DDBJ databases">
        <title>Comparative genomics reveals the genomic features of Rhizophagus irregularis, R. cerebriforme, R. diaphanum and Gigaspora rosea, and their symbiotic lifestyle signature.</title>
        <authorList>
            <person name="Morin E."/>
            <person name="San Clemente H."/>
            <person name="Chen E.C.H."/>
            <person name="De La Providencia I."/>
            <person name="Hainaut M."/>
            <person name="Kuo A."/>
            <person name="Kohler A."/>
            <person name="Murat C."/>
            <person name="Tang N."/>
            <person name="Roy S."/>
            <person name="Loubradou J."/>
            <person name="Henrissat B."/>
            <person name="Grigoriev I.V."/>
            <person name="Corradi N."/>
            <person name="Roux C."/>
            <person name="Martin F.M."/>
        </authorList>
    </citation>
    <scope>NUCLEOTIDE SEQUENCE [LARGE SCALE GENOMIC DNA]</scope>
    <source>
        <strain evidence="3 4">DAOM 227022</strain>
    </source>
</reference>
<dbReference type="SUPFAM" id="SSF81901">
    <property type="entry name" value="HCP-like"/>
    <property type="match status" value="1"/>
</dbReference>
<feature type="domain" description="Serine-threonine/tyrosine-protein kinase catalytic" evidence="2">
    <location>
        <begin position="8"/>
        <end position="99"/>
    </location>
</feature>
<dbReference type="InterPro" id="IPR050767">
    <property type="entry name" value="Sel1_AlgK"/>
</dbReference>
<organism evidence="3 4">
    <name type="scientific">Glomus cerebriforme</name>
    <dbReference type="NCBI Taxonomy" id="658196"/>
    <lineage>
        <taxon>Eukaryota</taxon>
        <taxon>Fungi</taxon>
        <taxon>Fungi incertae sedis</taxon>
        <taxon>Mucoromycota</taxon>
        <taxon>Glomeromycotina</taxon>
        <taxon>Glomeromycetes</taxon>
        <taxon>Glomerales</taxon>
        <taxon>Glomeraceae</taxon>
        <taxon>Glomus</taxon>
    </lineage>
</organism>
<dbReference type="InterPro" id="IPR011009">
    <property type="entry name" value="Kinase-like_dom_sf"/>
</dbReference>
<evidence type="ECO:0000313" key="3">
    <source>
        <dbReference type="EMBL" id="RIA83501.1"/>
    </source>
</evidence>
<sequence length="297" mass="34118">MPKNSKLSKEPYTFKCEIFSFAMLLWELGAQKFPYKDKEMKEIISHVTSKNRENFKDFNPSNNGLYHESIAKGFIRIIEGGWAHESNQRPTINNIYQELDRLVETHSPRKRPSNSNSTIITPEDDEDNLIALETIIPLEEGILAHRNGNREVAWKCFELHATLGDPIVIYWKAYYYLKGYNGKADPNKAVKCFKQAADANVPEAQYYYANALEKAKKPGFLFLEYFTKAADNDNVLAQHELGRIYYYGLNGVEKNEEKGIQYLKLAAVKNHQAAINDLKKINPNLIISTENEKKTTN</sequence>
<proteinExistence type="inferred from homology"/>